<dbReference type="RefSeq" id="WP_344311619.1">
    <property type="nucleotide sequence ID" value="NZ_BAAANY010000013.1"/>
</dbReference>
<dbReference type="EMBL" id="BAAANY010000013">
    <property type="protein sequence ID" value="GAA1685540.1"/>
    <property type="molecule type" value="Genomic_DNA"/>
</dbReference>
<sequence>MLPAPELTAEPTSRWRIVLLLAGVLLLAANLRVPLTSVGPVLSNISTDVGLPANLLGLLNSTPLLAFGLSSVPLATLGRRCGVERVLGFALFALAAGLLLRSAPSVVALFAGTIVLSVAIPAGNVLLPSVVKHHFPTEITLITGIYAATMSGVAAIGSGVAAPIAAAFAGGWRLALGCWVVLTVLAIALWIPQWRSGAVQAAGIGAATARTPWRSALAWQVTLFMGLQSLGFYVCIGWLPSFLTSAGYTAVHSGFLLFYYQAVSLIAYVVGPLLLRKMRSQRAFAALASVSCATGYVGLLVAPSAALVWLTLAGLGAGACLVTALSFFSLRAANPAGAAALSGMAQSIGYLIAAAGPIAFGAIRSAADSWIPALIALTACALVQTVIALYAGRAKTI</sequence>
<keyword evidence="1" id="KW-1133">Transmembrane helix</keyword>
<dbReference type="SUPFAM" id="SSF103473">
    <property type="entry name" value="MFS general substrate transporter"/>
    <property type="match status" value="1"/>
</dbReference>
<reference evidence="2 3" key="1">
    <citation type="journal article" date="2019" name="Int. J. Syst. Evol. Microbiol.">
        <title>The Global Catalogue of Microorganisms (GCM) 10K type strain sequencing project: providing services to taxonomists for standard genome sequencing and annotation.</title>
        <authorList>
            <consortium name="The Broad Institute Genomics Platform"/>
            <consortium name="The Broad Institute Genome Sequencing Center for Infectious Disease"/>
            <person name="Wu L."/>
            <person name="Ma J."/>
        </authorList>
    </citation>
    <scope>NUCLEOTIDE SEQUENCE [LARGE SCALE GENOMIC DNA]</scope>
    <source>
        <strain evidence="2 3">JCM 14718</strain>
    </source>
</reference>
<dbReference type="Pfam" id="PF07690">
    <property type="entry name" value="MFS_1"/>
    <property type="match status" value="1"/>
</dbReference>
<protein>
    <submittedName>
        <fullName evidence="2">MFS transporter</fullName>
    </submittedName>
</protein>
<dbReference type="PANTHER" id="PTHR23523">
    <property type="match status" value="1"/>
</dbReference>
<dbReference type="PANTHER" id="PTHR23523:SF2">
    <property type="entry name" value="2-NITROIMIDAZOLE TRANSPORTER"/>
    <property type="match status" value="1"/>
</dbReference>
<feature type="transmembrane region" description="Helical" evidence="1">
    <location>
        <begin position="283"/>
        <end position="301"/>
    </location>
</feature>
<feature type="transmembrane region" description="Helical" evidence="1">
    <location>
        <begin position="307"/>
        <end position="328"/>
    </location>
</feature>
<feature type="transmembrane region" description="Helical" evidence="1">
    <location>
        <begin position="217"/>
        <end position="239"/>
    </location>
</feature>
<feature type="transmembrane region" description="Helical" evidence="1">
    <location>
        <begin position="369"/>
        <end position="391"/>
    </location>
</feature>
<dbReference type="InterPro" id="IPR011701">
    <property type="entry name" value="MFS"/>
</dbReference>
<keyword evidence="3" id="KW-1185">Reference proteome</keyword>
<organism evidence="2 3">
    <name type="scientific">Fodinicola feengrottensis</name>
    <dbReference type="NCBI Taxonomy" id="435914"/>
    <lineage>
        <taxon>Bacteria</taxon>
        <taxon>Bacillati</taxon>
        <taxon>Actinomycetota</taxon>
        <taxon>Actinomycetes</taxon>
        <taxon>Mycobacteriales</taxon>
        <taxon>Fodinicola</taxon>
    </lineage>
</organism>
<gene>
    <name evidence="2" type="ORF">GCM10009765_38520</name>
</gene>
<feature type="transmembrane region" description="Helical" evidence="1">
    <location>
        <begin position="17"/>
        <end position="35"/>
    </location>
</feature>
<feature type="transmembrane region" description="Helical" evidence="1">
    <location>
        <begin position="106"/>
        <end position="127"/>
    </location>
</feature>
<dbReference type="InterPro" id="IPR052524">
    <property type="entry name" value="MFS_Cyanate_Porter"/>
</dbReference>
<accession>A0ABN2HCD9</accession>
<dbReference type="Proteomes" id="UP001500618">
    <property type="component" value="Unassembled WGS sequence"/>
</dbReference>
<dbReference type="Gene3D" id="1.20.1250.20">
    <property type="entry name" value="MFS general substrate transporter like domains"/>
    <property type="match status" value="2"/>
</dbReference>
<feature type="transmembrane region" description="Helical" evidence="1">
    <location>
        <begin position="251"/>
        <end position="271"/>
    </location>
</feature>
<dbReference type="InterPro" id="IPR036259">
    <property type="entry name" value="MFS_trans_sf"/>
</dbReference>
<feature type="transmembrane region" description="Helical" evidence="1">
    <location>
        <begin position="82"/>
        <end position="100"/>
    </location>
</feature>
<proteinExistence type="predicted"/>
<evidence type="ECO:0000313" key="3">
    <source>
        <dbReference type="Proteomes" id="UP001500618"/>
    </source>
</evidence>
<evidence type="ECO:0000256" key="1">
    <source>
        <dbReference type="SAM" id="Phobius"/>
    </source>
</evidence>
<keyword evidence="1" id="KW-0472">Membrane</keyword>
<feature type="transmembrane region" description="Helical" evidence="1">
    <location>
        <begin position="139"/>
        <end position="166"/>
    </location>
</feature>
<feature type="transmembrane region" description="Helical" evidence="1">
    <location>
        <begin position="340"/>
        <end position="363"/>
    </location>
</feature>
<comment type="caution">
    <text evidence="2">The sequence shown here is derived from an EMBL/GenBank/DDBJ whole genome shotgun (WGS) entry which is preliminary data.</text>
</comment>
<name>A0ABN2HCD9_9ACTN</name>
<feature type="transmembrane region" description="Helical" evidence="1">
    <location>
        <begin position="172"/>
        <end position="191"/>
    </location>
</feature>
<feature type="transmembrane region" description="Helical" evidence="1">
    <location>
        <begin position="55"/>
        <end position="75"/>
    </location>
</feature>
<evidence type="ECO:0000313" key="2">
    <source>
        <dbReference type="EMBL" id="GAA1685540.1"/>
    </source>
</evidence>
<keyword evidence="1" id="KW-0812">Transmembrane</keyword>